<comment type="caution">
    <text evidence="1">The sequence shown here is derived from an EMBL/GenBank/DDBJ whole genome shotgun (WGS) entry which is preliminary data.</text>
</comment>
<evidence type="ECO:0000313" key="1">
    <source>
        <dbReference type="EMBL" id="TVY98945.1"/>
    </source>
</evidence>
<protein>
    <submittedName>
        <fullName evidence="1">Uncharacterized protein</fullName>
    </submittedName>
</protein>
<gene>
    <name evidence="1" type="ORF">EAS64_42565</name>
</gene>
<proteinExistence type="predicted"/>
<dbReference type="EMBL" id="RPFW01000017">
    <property type="protein sequence ID" value="TVY98945.1"/>
    <property type="molecule type" value="Genomic_DNA"/>
</dbReference>
<dbReference type="OrthoDB" id="5189914at2"/>
<dbReference type="Proteomes" id="UP000460272">
    <property type="component" value="Unassembled WGS sequence"/>
</dbReference>
<dbReference type="AlphaFoldDB" id="A0A6P2BLK9"/>
<accession>A0A6P2BLK9</accession>
<name>A0A6P2BLK9_9ACTN</name>
<evidence type="ECO:0000313" key="2">
    <source>
        <dbReference type="Proteomes" id="UP000460272"/>
    </source>
</evidence>
<organism evidence="1 2">
    <name type="scientific">Trebonia kvetii</name>
    <dbReference type="NCBI Taxonomy" id="2480626"/>
    <lineage>
        <taxon>Bacteria</taxon>
        <taxon>Bacillati</taxon>
        <taxon>Actinomycetota</taxon>
        <taxon>Actinomycetes</taxon>
        <taxon>Streptosporangiales</taxon>
        <taxon>Treboniaceae</taxon>
        <taxon>Trebonia</taxon>
    </lineage>
</organism>
<keyword evidence="2" id="KW-1185">Reference proteome</keyword>
<sequence length="193" mass="20982">MPGRKRPTDEDAVSARRALLDGLARDADISRVLSGLAPLHPRNDTFPGEVFLHLAADALEWCGASRAEPLPLEGLRERFLPEAAFRGQQNAKLQYAVLAAAAVHGGTEPDLLDEVAFWQADDFWQYAMYAAVAYIRAAASRAGVLRCPRHAGNSTSALAIRRYIAESARTALTRPAWTATYRLASSAHRDIAG</sequence>
<reference evidence="1 2" key="1">
    <citation type="submission" date="2018-11" db="EMBL/GenBank/DDBJ databases">
        <title>Trebonia kvetii gen.nov., sp.nov., a novel acidophilic actinobacterium, and proposal of the new actinobacterial family Treboniaceae fam. nov.</title>
        <authorList>
            <person name="Rapoport D."/>
            <person name="Sagova-Mareckova M."/>
            <person name="Sedlacek I."/>
            <person name="Provaznik J."/>
            <person name="Kralova S."/>
            <person name="Pavlinic D."/>
            <person name="Benes V."/>
            <person name="Kopecky J."/>
        </authorList>
    </citation>
    <scope>NUCLEOTIDE SEQUENCE [LARGE SCALE GENOMIC DNA]</scope>
    <source>
        <strain evidence="1 2">15Tr583</strain>
    </source>
</reference>
<dbReference type="RefSeq" id="WP_145862411.1">
    <property type="nucleotide sequence ID" value="NZ_RPFW01000017.1"/>
</dbReference>